<keyword evidence="2" id="KW-0645">Protease</keyword>
<dbReference type="EMBL" id="FN543104">
    <property type="protein sequence ID" value="CBA28466.1"/>
    <property type="molecule type" value="Genomic_DNA"/>
</dbReference>
<keyword evidence="2" id="KW-0031">Aminopeptidase</keyword>
<dbReference type="GO" id="GO:0004806">
    <property type="term" value="F:triacylglycerol lipase activity"/>
    <property type="evidence" value="ECO:0007669"/>
    <property type="project" value="TreeGrafter"/>
</dbReference>
<dbReference type="InterPro" id="IPR050471">
    <property type="entry name" value="AB_hydrolase"/>
</dbReference>
<sequence length="301" mass="31629">MKIRANGIEIEVEDSATQDASFAAKPAVLLIMGLGLQLIAWPPDMVQGLEDAGYRVIRFDNRDVGLSTRMDAAGKPNLMWASLQYKLGFTPAAPYSLSDMAADAIGVLDALGVRQAHVVGVSMGGMIAQRVALAVPQRVLSLTSIMSSSGAKGLPGPTPEVLRAMLSRPTGSSKAAVIEHSLALFRAIGSPAFPLPEADLRARITRGVERAFYPVGTLRQMVAVVSDHARAALLGRIAAPTLVVHGTADPLVPLACGQDTARRIPGAKLVTIDGMGHDLPPEPVRRILAALLSHITAHPAV</sequence>
<dbReference type="GO" id="GO:0046503">
    <property type="term" value="P:glycerolipid catabolic process"/>
    <property type="evidence" value="ECO:0007669"/>
    <property type="project" value="TreeGrafter"/>
</dbReference>
<organism evidence="2">
    <name type="scientific">Curvibacter symbiont subsp. Hydra magnipapillata</name>
    <dbReference type="NCBI Taxonomy" id="667019"/>
    <lineage>
        <taxon>Bacteria</taxon>
        <taxon>Pseudomonadati</taxon>
        <taxon>Pseudomonadota</taxon>
        <taxon>Betaproteobacteria</taxon>
        <taxon>Burkholderiales</taxon>
        <taxon>Comamonadaceae</taxon>
        <taxon>Curvibacter</taxon>
    </lineage>
</organism>
<keyword evidence="2" id="KW-0378">Hydrolase</keyword>
<evidence type="ECO:0000259" key="1">
    <source>
        <dbReference type="Pfam" id="PF00561"/>
    </source>
</evidence>
<protein>
    <recommendedName>
        <fullName evidence="1">AB hydrolase-1 domain-containing protein</fullName>
    </recommendedName>
</protein>
<dbReference type="ESTHER" id="9burk-c9y9d4">
    <property type="family name" value="Aclacinomycin-methylesterase_RdmC"/>
</dbReference>
<dbReference type="SUPFAM" id="SSF53474">
    <property type="entry name" value="alpha/beta-Hydrolases"/>
    <property type="match status" value="1"/>
</dbReference>
<dbReference type="Pfam" id="PF00561">
    <property type="entry name" value="Abhydrolase_1"/>
    <property type="match status" value="1"/>
</dbReference>
<feature type="domain" description="AB hydrolase-1" evidence="1">
    <location>
        <begin position="26"/>
        <end position="279"/>
    </location>
</feature>
<dbReference type="AlphaFoldDB" id="C9Y9D4"/>
<reference evidence="2" key="1">
    <citation type="journal article" date="2010" name="Nature">
        <title>The dynamic genome of Hydra.</title>
        <authorList>
            <person name="Chapman J.A."/>
            <person name="Kirkness E.F."/>
            <person name="Simakov O."/>
            <person name="Hampson S.E."/>
            <person name="Mitros T."/>
            <person name="Weinmaier T."/>
            <person name="Rattei T."/>
            <person name="Balasubramanian P.G."/>
            <person name="Borman J."/>
            <person name="Busam D."/>
            <person name="Disbennett K."/>
            <person name="Pfannkoch C."/>
            <person name="Sumin N."/>
            <person name="Sutton G."/>
            <person name="Viswanathan L."/>
            <person name="Walenz B."/>
            <person name="Goodstein D.M."/>
            <person name="Hellsten U."/>
            <person name="Kawashima T."/>
            <person name="Prochnik S.E."/>
            <person name="Putnam N.H."/>
            <person name="Shu S."/>
            <person name="Blumberg B."/>
            <person name="Dana C.E."/>
            <person name="Gee L."/>
            <person name="Kibler D.F."/>
            <person name="Law L."/>
            <person name="Lindgens D."/>
            <person name="Martinez D.E."/>
            <person name="Peng J."/>
            <person name="Wigge P.A."/>
            <person name="Bertulat B."/>
            <person name="Guder C."/>
            <person name="Nakamura Y."/>
            <person name="Ozbek S."/>
            <person name="Watanabe H."/>
            <person name="Khalturin K."/>
            <person name="Hemmrich G."/>
            <person name="Franke A."/>
            <person name="Augustin R."/>
            <person name="Fraune S."/>
            <person name="Hayakawa E."/>
            <person name="Hayakawa S."/>
            <person name="Hirose M."/>
            <person name="Hwang J."/>
            <person name="Ikeo K."/>
            <person name="Nishimiya-Fujisawa C."/>
            <person name="Ogura A."/>
            <person name="Takahashi T."/>
            <person name="Steinmetz P.R."/>
            <person name="Zhang X."/>
            <person name="Aufschnaiter R."/>
            <person name="Eder M.K."/>
            <person name="Gorny A.K."/>
            <person name="Salvenmoser W."/>
            <person name="Heimberg A.M."/>
            <person name="Wheeler B.M."/>
            <person name="Peterson K.J."/>
            <person name="Boettger A."/>
            <person name="Tischler P."/>
            <person name="Wolf A."/>
            <person name="Gojobori T."/>
            <person name="Remington K.A."/>
            <person name="Strausberg R.L."/>
            <person name="Venter J."/>
            <person name="Technau U."/>
            <person name="Hobmayer B."/>
            <person name="Bosch T.C."/>
            <person name="Holstein T.W."/>
            <person name="Fujisawa T."/>
            <person name="Bode H.R."/>
            <person name="David C.N."/>
            <person name="Rokhsar D.S."/>
            <person name="Steele R.E."/>
        </authorList>
    </citation>
    <scope>NUCLEOTIDE SEQUENCE</scope>
</reference>
<proteinExistence type="predicted"/>
<dbReference type="PANTHER" id="PTHR43433">
    <property type="entry name" value="HYDROLASE, ALPHA/BETA FOLD FAMILY PROTEIN"/>
    <property type="match status" value="1"/>
</dbReference>
<dbReference type="InterPro" id="IPR029058">
    <property type="entry name" value="AB_hydrolase_fold"/>
</dbReference>
<evidence type="ECO:0000313" key="2">
    <source>
        <dbReference type="EMBL" id="CBA28466.1"/>
    </source>
</evidence>
<dbReference type="GO" id="GO:0004177">
    <property type="term" value="F:aminopeptidase activity"/>
    <property type="evidence" value="ECO:0007669"/>
    <property type="project" value="UniProtKB-KW"/>
</dbReference>
<name>C9Y9D4_CURXX</name>
<dbReference type="InterPro" id="IPR000073">
    <property type="entry name" value="AB_hydrolase_1"/>
</dbReference>
<gene>
    <name evidence="2" type="ORF">Csp_A07350</name>
</gene>
<accession>C9Y9D4</accession>
<dbReference type="PANTHER" id="PTHR43433:SF5">
    <property type="entry name" value="AB HYDROLASE-1 DOMAIN-CONTAINING PROTEIN"/>
    <property type="match status" value="1"/>
</dbReference>
<dbReference type="Gene3D" id="3.40.50.1820">
    <property type="entry name" value="alpha/beta hydrolase"/>
    <property type="match status" value="1"/>
</dbReference>